<dbReference type="GO" id="GO:0005886">
    <property type="term" value="C:plasma membrane"/>
    <property type="evidence" value="ECO:0007669"/>
    <property type="project" value="UniProtKB-SubCell"/>
</dbReference>
<dbReference type="SMART" id="SM00112">
    <property type="entry name" value="CA"/>
    <property type="match status" value="2"/>
</dbReference>
<dbReference type="PANTHER" id="PTHR24028">
    <property type="entry name" value="CADHERIN-87A"/>
    <property type="match status" value="1"/>
</dbReference>
<keyword evidence="4" id="KW-0732">Signal</keyword>
<feature type="transmembrane region" description="Helical" evidence="13">
    <location>
        <begin position="202"/>
        <end position="227"/>
    </location>
</feature>
<dbReference type="InterPro" id="IPR032455">
    <property type="entry name" value="Cadherin_C"/>
</dbReference>
<evidence type="ECO:0000256" key="4">
    <source>
        <dbReference type="ARBA" id="ARBA00022729"/>
    </source>
</evidence>
<evidence type="ECO:0000256" key="7">
    <source>
        <dbReference type="ARBA" id="ARBA00022889"/>
    </source>
</evidence>
<evidence type="ECO:0000313" key="15">
    <source>
        <dbReference type="EMBL" id="KAA8588950.1"/>
    </source>
</evidence>
<dbReference type="Pfam" id="PF00028">
    <property type="entry name" value="Cadherin"/>
    <property type="match status" value="1"/>
</dbReference>
<name>A0A5J5D7N3_9PERO</name>
<evidence type="ECO:0000313" key="16">
    <source>
        <dbReference type="Proteomes" id="UP000327493"/>
    </source>
</evidence>
<evidence type="ECO:0000256" key="11">
    <source>
        <dbReference type="PROSITE-ProRule" id="PRU00043"/>
    </source>
</evidence>
<dbReference type="Proteomes" id="UP000327493">
    <property type="component" value="Chromosome 10"/>
</dbReference>
<keyword evidence="7" id="KW-0130">Cell adhesion</keyword>
<dbReference type="InterPro" id="IPR002126">
    <property type="entry name" value="Cadherin-like_dom"/>
</dbReference>
<dbReference type="CDD" id="cd11304">
    <property type="entry name" value="Cadherin_repeat"/>
    <property type="match status" value="2"/>
</dbReference>
<dbReference type="PRINTS" id="PR00205">
    <property type="entry name" value="CADHERIN"/>
</dbReference>
<comment type="subcellular location">
    <subcellularLocation>
        <location evidence="1">Cell membrane</location>
        <topology evidence="1">Single-pass type I membrane protein</topology>
    </subcellularLocation>
</comment>
<dbReference type="PANTHER" id="PTHR24028:SF307">
    <property type="entry name" value="PROTOCADHERIN BETA-15-LIKE ISOFORM X1"/>
    <property type="match status" value="1"/>
</dbReference>
<evidence type="ECO:0000256" key="8">
    <source>
        <dbReference type="ARBA" id="ARBA00022989"/>
    </source>
</evidence>
<comment type="caution">
    <text evidence="15">The sequence shown here is derived from an EMBL/GenBank/DDBJ whole genome shotgun (WGS) entry which is preliminary data.</text>
</comment>
<feature type="region of interest" description="Disordered" evidence="12">
    <location>
        <begin position="317"/>
        <end position="363"/>
    </location>
</feature>
<dbReference type="GO" id="GO:0009653">
    <property type="term" value="P:anatomical structure morphogenesis"/>
    <property type="evidence" value="ECO:0007669"/>
    <property type="project" value="UniProtKB-ARBA"/>
</dbReference>
<dbReference type="InterPro" id="IPR020894">
    <property type="entry name" value="Cadherin_CS"/>
</dbReference>
<keyword evidence="2" id="KW-1003">Cell membrane</keyword>
<evidence type="ECO:0000256" key="12">
    <source>
        <dbReference type="SAM" id="MobiDB-lite"/>
    </source>
</evidence>
<dbReference type="GO" id="GO:0007156">
    <property type="term" value="P:homophilic cell adhesion via plasma membrane adhesion molecules"/>
    <property type="evidence" value="ECO:0007669"/>
    <property type="project" value="InterPro"/>
</dbReference>
<keyword evidence="3 13" id="KW-0812">Transmembrane</keyword>
<keyword evidence="5" id="KW-0677">Repeat</keyword>
<feature type="domain" description="Cadherin" evidence="14">
    <location>
        <begin position="31"/>
        <end position="77"/>
    </location>
</feature>
<evidence type="ECO:0000259" key="14">
    <source>
        <dbReference type="PROSITE" id="PS50268"/>
    </source>
</evidence>
<keyword evidence="9 13" id="KW-0472">Membrane</keyword>
<evidence type="ECO:0000256" key="10">
    <source>
        <dbReference type="ARBA" id="ARBA00023180"/>
    </source>
</evidence>
<evidence type="ECO:0000256" key="2">
    <source>
        <dbReference type="ARBA" id="ARBA00022475"/>
    </source>
</evidence>
<dbReference type="FunFam" id="2.60.40.60:FF:000004">
    <property type="entry name" value="Protocadherin 1 gamma 2"/>
    <property type="match status" value="1"/>
</dbReference>
<evidence type="ECO:0000256" key="6">
    <source>
        <dbReference type="ARBA" id="ARBA00022837"/>
    </source>
</evidence>
<proteinExistence type="predicted"/>
<keyword evidence="6 11" id="KW-0106">Calcium</keyword>
<reference evidence="15 16" key="1">
    <citation type="submission" date="2019-08" db="EMBL/GenBank/DDBJ databases">
        <title>A chromosome-level genome assembly, high-density linkage maps, and genome scans reveal the genomic architecture of hybrid incompatibilities underlying speciation via character displacement in darters (Percidae: Etheostominae).</title>
        <authorList>
            <person name="Moran R.L."/>
            <person name="Catchen J.M."/>
            <person name="Fuller R.C."/>
        </authorList>
    </citation>
    <scope>NUCLEOTIDE SEQUENCE [LARGE SCALE GENOMIC DNA]</scope>
    <source>
        <strain evidence="15">EspeVRDwgs_2016</strain>
        <tissue evidence="15">Muscle</tissue>
    </source>
</reference>
<evidence type="ECO:0000256" key="3">
    <source>
        <dbReference type="ARBA" id="ARBA00022692"/>
    </source>
</evidence>
<dbReference type="AlphaFoldDB" id="A0A5J5D7N3"/>
<keyword evidence="16" id="KW-1185">Reference proteome</keyword>
<evidence type="ECO:0000256" key="5">
    <source>
        <dbReference type="ARBA" id="ARBA00022737"/>
    </source>
</evidence>
<protein>
    <recommendedName>
        <fullName evidence="14">Cadherin domain-containing protein</fullName>
    </recommendedName>
</protein>
<feature type="compositionally biased region" description="Pro residues" evidence="12">
    <location>
        <begin position="432"/>
        <end position="456"/>
    </location>
</feature>
<accession>A0A5J5D7N3</accession>
<dbReference type="Gene3D" id="2.60.40.60">
    <property type="entry name" value="Cadherins"/>
    <property type="match status" value="2"/>
</dbReference>
<dbReference type="SUPFAM" id="SSF49313">
    <property type="entry name" value="Cadherin-like"/>
    <property type="match status" value="2"/>
</dbReference>
<feature type="region of interest" description="Disordered" evidence="12">
    <location>
        <begin position="415"/>
        <end position="462"/>
    </location>
</feature>
<dbReference type="EMBL" id="VOFY01000010">
    <property type="protein sequence ID" value="KAA8588950.1"/>
    <property type="molecule type" value="Genomic_DNA"/>
</dbReference>
<sequence length="517" mass="56256">MAVFLSDNGLTSSALPGGQGCVVSPKKRLSDFKPLFYIRMPLVSILVQAQDAGFPPLASNITVNVFVLDQNDNAPVIVSPLPKNGTVATEVVPRSVDAGYLVTKITALDADAGQNSRLSYQVLQATDPGLFSVALYTGEIRTIRRLVEKDATRQRLVILVKDNGQPPLSATVSILLTVVDSVPESLSDFGDLTLSPQPPSNLALYLIVSLSTISLIFLVAIIVLAVIKCYKDRETISGYNLPPLACCCCGGFQPDPPPEVFKKSNLNLQISSTAKVPTNCMEVNGNSSLSQSYCYKVCLTPESAKSDFMFLKPCSPGSTPRNNEAKSAENSWNAQSRSASVNNGATTPNELKQPNTDWSLTKNQNSSIKSYNSINMDGTLMRKAMHADPENYVTSMGPGQYWTWGTHMRGMKDYKMSPSTTGVPSRPWTPRCTPPPQQQQPSIPPHPHLHPPPHPPPDYHHNVYIPGTPSGFCTLRPAAPRSELDVHNSFSTFGKKRRLQMSPQGEAAIINNDLYND</sequence>
<evidence type="ECO:0000256" key="9">
    <source>
        <dbReference type="ARBA" id="ARBA00023136"/>
    </source>
</evidence>
<dbReference type="InterPro" id="IPR015919">
    <property type="entry name" value="Cadherin-like_sf"/>
</dbReference>
<keyword evidence="8 13" id="KW-1133">Transmembrane helix</keyword>
<organism evidence="15 16">
    <name type="scientific">Etheostoma spectabile</name>
    <name type="common">orangethroat darter</name>
    <dbReference type="NCBI Taxonomy" id="54343"/>
    <lineage>
        <taxon>Eukaryota</taxon>
        <taxon>Metazoa</taxon>
        <taxon>Chordata</taxon>
        <taxon>Craniata</taxon>
        <taxon>Vertebrata</taxon>
        <taxon>Euteleostomi</taxon>
        <taxon>Actinopterygii</taxon>
        <taxon>Neopterygii</taxon>
        <taxon>Teleostei</taxon>
        <taxon>Neoteleostei</taxon>
        <taxon>Acanthomorphata</taxon>
        <taxon>Eupercaria</taxon>
        <taxon>Perciformes</taxon>
        <taxon>Percoidei</taxon>
        <taxon>Percidae</taxon>
        <taxon>Etheostomatinae</taxon>
        <taxon>Etheostoma</taxon>
    </lineage>
</organism>
<evidence type="ECO:0000256" key="13">
    <source>
        <dbReference type="SAM" id="Phobius"/>
    </source>
</evidence>
<dbReference type="Pfam" id="PF16492">
    <property type="entry name" value="Cadherin_C_2"/>
    <property type="match status" value="1"/>
</dbReference>
<gene>
    <name evidence="15" type="ORF">FQN60_010295</name>
</gene>
<keyword evidence="10" id="KW-0325">Glycoprotein</keyword>
<feature type="domain" description="Cadherin" evidence="14">
    <location>
        <begin position="92"/>
        <end position="198"/>
    </location>
</feature>
<evidence type="ECO:0000256" key="1">
    <source>
        <dbReference type="ARBA" id="ARBA00004251"/>
    </source>
</evidence>
<dbReference type="PROSITE" id="PS00232">
    <property type="entry name" value="CADHERIN_1"/>
    <property type="match status" value="1"/>
</dbReference>
<dbReference type="GO" id="GO:0005509">
    <property type="term" value="F:calcium ion binding"/>
    <property type="evidence" value="ECO:0007669"/>
    <property type="project" value="UniProtKB-UniRule"/>
</dbReference>
<dbReference type="PROSITE" id="PS50268">
    <property type="entry name" value="CADHERIN_2"/>
    <property type="match status" value="2"/>
</dbReference>
<dbReference type="InterPro" id="IPR050174">
    <property type="entry name" value="Protocadherin/Cadherin-CA"/>
</dbReference>
<feature type="compositionally biased region" description="Polar residues" evidence="12">
    <location>
        <begin position="328"/>
        <end position="363"/>
    </location>
</feature>